<reference evidence="1" key="1">
    <citation type="submission" date="2023-02" db="EMBL/GenBank/DDBJ databases">
        <title>Genome of toxic invasive species Heracleum sosnowskyi carries increased number of genes despite the absence of recent whole-genome duplications.</title>
        <authorList>
            <person name="Schelkunov M."/>
            <person name="Shtratnikova V."/>
            <person name="Makarenko M."/>
            <person name="Klepikova A."/>
            <person name="Omelchenko D."/>
            <person name="Novikova G."/>
            <person name="Obukhova E."/>
            <person name="Bogdanov V."/>
            <person name="Penin A."/>
            <person name="Logacheva M."/>
        </authorList>
    </citation>
    <scope>NUCLEOTIDE SEQUENCE</scope>
    <source>
        <strain evidence="1">Hsosn_3</strain>
        <tissue evidence="1">Leaf</tissue>
    </source>
</reference>
<dbReference type="EMBL" id="JAUIZM010000008">
    <property type="protein sequence ID" value="KAK1370097.1"/>
    <property type="molecule type" value="Genomic_DNA"/>
</dbReference>
<organism evidence="1 2">
    <name type="scientific">Heracleum sosnowskyi</name>
    <dbReference type="NCBI Taxonomy" id="360622"/>
    <lineage>
        <taxon>Eukaryota</taxon>
        <taxon>Viridiplantae</taxon>
        <taxon>Streptophyta</taxon>
        <taxon>Embryophyta</taxon>
        <taxon>Tracheophyta</taxon>
        <taxon>Spermatophyta</taxon>
        <taxon>Magnoliopsida</taxon>
        <taxon>eudicotyledons</taxon>
        <taxon>Gunneridae</taxon>
        <taxon>Pentapetalae</taxon>
        <taxon>asterids</taxon>
        <taxon>campanulids</taxon>
        <taxon>Apiales</taxon>
        <taxon>Apiaceae</taxon>
        <taxon>Apioideae</taxon>
        <taxon>apioid superclade</taxon>
        <taxon>Tordylieae</taxon>
        <taxon>Tordyliinae</taxon>
        <taxon>Heracleum</taxon>
    </lineage>
</organism>
<proteinExistence type="predicted"/>
<protein>
    <submittedName>
        <fullName evidence="1">Uncharacterized protein</fullName>
    </submittedName>
</protein>
<gene>
    <name evidence="1" type="ORF">POM88_036189</name>
</gene>
<dbReference type="Proteomes" id="UP001237642">
    <property type="component" value="Unassembled WGS sequence"/>
</dbReference>
<comment type="caution">
    <text evidence="1">The sequence shown here is derived from an EMBL/GenBank/DDBJ whole genome shotgun (WGS) entry which is preliminary data.</text>
</comment>
<evidence type="ECO:0000313" key="2">
    <source>
        <dbReference type="Proteomes" id="UP001237642"/>
    </source>
</evidence>
<accession>A0AAD8MEN3</accession>
<evidence type="ECO:0000313" key="1">
    <source>
        <dbReference type="EMBL" id="KAK1370097.1"/>
    </source>
</evidence>
<reference evidence="1" key="2">
    <citation type="submission" date="2023-05" db="EMBL/GenBank/DDBJ databases">
        <authorList>
            <person name="Schelkunov M.I."/>
        </authorList>
    </citation>
    <scope>NUCLEOTIDE SEQUENCE</scope>
    <source>
        <strain evidence="1">Hsosn_3</strain>
        <tissue evidence="1">Leaf</tissue>
    </source>
</reference>
<keyword evidence="2" id="KW-1185">Reference proteome</keyword>
<sequence length="273" mass="30431">MSVVDIGGWNLCFDGIDGGDFCFDDLDIDGFMGCLDSDHKNNDKMINSDVGINAEETWASNSEILVVMDLAGGNLCFNDVGRGDFFFDHFDIDLFMGYLDSDQDYSKNINLEGTISGNNLEGSRTSTAKSLVVLDSGVAGCSAVDQCKIGGYCFDDLGGGDLCYDDINIDWFMRCLDLDKEEKPLEENTINKAVRRKFEIGDQELDKFCGGIGLDGLRGGDLRVDEESDFDIYWFMQCLDFDQKEQPVQDSHVDKFEKRGNETEFGGNFRCDN</sequence>
<name>A0AAD8MEN3_9APIA</name>
<dbReference type="AlphaFoldDB" id="A0AAD8MEN3"/>